<gene>
    <name evidence="4" type="primary">fum-1</name>
    <name evidence="4" type="ORF">Tcan_03653</name>
    <name evidence="5" type="ORF">TCNE_LOCUS10389</name>
</gene>
<proteinExistence type="inferred from homology"/>
<dbReference type="UniPathway" id="UPA00223">
    <property type="reaction ID" value="UER01007"/>
</dbReference>
<dbReference type="PANTHER" id="PTHR11444:SF1">
    <property type="entry name" value="FUMARATE HYDRATASE, MITOCHONDRIAL"/>
    <property type="match status" value="1"/>
</dbReference>
<dbReference type="PRINTS" id="PR00149">
    <property type="entry name" value="FUMRATELYASE"/>
</dbReference>
<evidence type="ECO:0000256" key="2">
    <source>
        <dbReference type="ARBA" id="ARBA00012921"/>
    </source>
</evidence>
<dbReference type="GO" id="GO:0006099">
    <property type="term" value="P:tricarboxylic acid cycle"/>
    <property type="evidence" value="ECO:0007669"/>
    <property type="project" value="UniProtKB-UniPathway"/>
</dbReference>
<dbReference type="OrthoDB" id="1738025at2759"/>
<reference evidence="4 6" key="1">
    <citation type="submission" date="2014-11" db="EMBL/GenBank/DDBJ databases">
        <title>Genetic blueprint of the zoonotic pathogen Toxocara canis.</title>
        <authorList>
            <person name="Zhu X.-Q."/>
            <person name="Korhonen P.K."/>
            <person name="Cai H."/>
            <person name="Young N.D."/>
            <person name="Nejsum P."/>
            <person name="von Samson-Himmelstjerna G."/>
            <person name="Boag P.R."/>
            <person name="Tan P."/>
            <person name="Li Q."/>
            <person name="Min J."/>
            <person name="Yang Y."/>
            <person name="Wang X."/>
            <person name="Fang X."/>
            <person name="Hall R.S."/>
            <person name="Hofmann A."/>
            <person name="Sternberg P.W."/>
            <person name="Jex A.R."/>
            <person name="Gasser R.B."/>
        </authorList>
    </citation>
    <scope>NUCLEOTIDE SEQUENCE [LARGE SCALE GENOMIC DNA]</scope>
    <source>
        <strain evidence="4">PN_DK_2014</strain>
    </source>
</reference>
<evidence type="ECO:0000256" key="1">
    <source>
        <dbReference type="ARBA" id="ARBA00009084"/>
    </source>
</evidence>
<evidence type="ECO:0000313" key="5">
    <source>
        <dbReference type="EMBL" id="VDM41710.1"/>
    </source>
</evidence>
<evidence type="ECO:0000259" key="3">
    <source>
        <dbReference type="Pfam" id="PF00206"/>
    </source>
</evidence>
<dbReference type="Gene3D" id="1.20.200.10">
    <property type="entry name" value="Fumarase/aspartase (Central domain)"/>
    <property type="match status" value="1"/>
</dbReference>
<dbReference type="GO" id="GO:0006108">
    <property type="term" value="P:malate metabolic process"/>
    <property type="evidence" value="ECO:0007669"/>
    <property type="project" value="TreeGrafter"/>
</dbReference>
<dbReference type="EC" id="4.2.1.2" evidence="2"/>
<dbReference type="PANTHER" id="PTHR11444">
    <property type="entry name" value="ASPARTATEAMMONIA/ARGININOSUCCINATE/ADENYLOSUCCINATE LYASE"/>
    <property type="match status" value="1"/>
</dbReference>
<dbReference type="InterPro" id="IPR005677">
    <property type="entry name" value="Fum_hydII"/>
</dbReference>
<feature type="domain" description="Fumarate lyase N-terminal" evidence="3">
    <location>
        <begin position="15"/>
        <end position="298"/>
    </location>
</feature>
<dbReference type="GO" id="GO:0006106">
    <property type="term" value="P:fumarate metabolic process"/>
    <property type="evidence" value="ECO:0007669"/>
    <property type="project" value="InterPro"/>
</dbReference>
<dbReference type="EMBL" id="UYWY01020484">
    <property type="protein sequence ID" value="VDM41710.1"/>
    <property type="molecule type" value="Genomic_DNA"/>
</dbReference>
<dbReference type="InterPro" id="IPR008948">
    <property type="entry name" value="L-Aspartase-like"/>
</dbReference>
<dbReference type="EMBL" id="JPKZ01001583">
    <property type="protein sequence ID" value="KHN81136.1"/>
    <property type="molecule type" value="Genomic_DNA"/>
</dbReference>
<dbReference type="Proteomes" id="UP000031036">
    <property type="component" value="Unassembled WGS sequence"/>
</dbReference>
<dbReference type="InterPro" id="IPR000362">
    <property type="entry name" value="Fumarate_lyase_fam"/>
</dbReference>
<dbReference type="Pfam" id="PF00206">
    <property type="entry name" value="Lyase_1"/>
    <property type="match status" value="1"/>
</dbReference>
<dbReference type="Gene3D" id="1.10.275.10">
    <property type="entry name" value="Fumarase/aspartase (N-terminal domain)"/>
    <property type="match status" value="1"/>
</dbReference>
<evidence type="ECO:0000313" key="4">
    <source>
        <dbReference type="EMBL" id="KHN81136.1"/>
    </source>
</evidence>
<evidence type="ECO:0000313" key="6">
    <source>
        <dbReference type="Proteomes" id="UP000031036"/>
    </source>
</evidence>
<protein>
    <recommendedName>
        <fullName evidence="2">fumarate hydratase</fullName>
        <ecNumber evidence="2">4.2.1.2</ecNumber>
    </recommendedName>
</protein>
<dbReference type="AlphaFoldDB" id="A0A0B2VCA2"/>
<dbReference type="OMA" id="FFCICAR"/>
<dbReference type="GO" id="GO:0004333">
    <property type="term" value="F:fumarate hydratase activity"/>
    <property type="evidence" value="ECO:0007669"/>
    <property type="project" value="UniProtKB-EC"/>
</dbReference>
<name>A0A0B2VCA2_TOXCA</name>
<keyword evidence="6" id="KW-1185">Reference proteome</keyword>
<reference evidence="5" key="2">
    <citation type="submission" date="2018-11" db="EMBL/GenBank/DDBJ databases">
        <authorList>
            <consortium name="Pathogen Informatics"/>
        </authorList>
    </citation>
    <scope>NUCLEOTIDE SEQUENCE [LARGE SCALE GENOMIC DNA]</scope>
</reference>
<accession>A0A0B2VCA2</accession>
<dbReference type="InterPro" id="IPR022761">
    <property type="entry name" value="Fumarate_lyase_N"/>
</dbReference>
<dbReference type="FunFam" id="1.10.275.10:FF:000001">
    <property type="entry name" value="Fumarate hydratase, mitochondrial"/>
    <property type="match status" value="1"/>
</dbReference>
<dbReference type="GO" id="GO:0005739">
    <property type="term" value="C:mitochondrion"/>
    <property type="evidence" value="ECO:0007669"/>
    <property type="project" value="TreeGrafter"/>
</dbReference>
<sequence length="405" mass="44408">MASSLAIRKELDTLGEVNVPASRYYGAQTARAMMHFRIGDVEERMPLAIIRAFGLLKKASAQVNCQFGLDRKLAEVISQVCDEVIAGTLDDDFPLMIWQTGSGTQTNMNVNEVIANRAIELLGGQMGSKKPVHPNDHVNMSQSSNDTYPTAMHIAVVCELHSRLFPCIEKLRDAFNIKAKQFDRIVLIRKKQLPLNLSETFHSYAQLLDTELNCVHHTMPRLYMLAAGGTAVGTGLNAPLGFAEKVAEQIATLTGFPFVTAPNKFESLAAHDVMVECHGALNTLAASLMKIVTEMRSIGNNSLESAYKIDEAVVESAETSTKARRREVRIEMNVEHCDVIAMVAAQVFGNQMAVTVGASNGHFELNTFKPMIVCNVLHSVRLIADSCQSFAVNCVENMHILDASI</sequence>
<dbReference type="SUPFAM" id="SSF48557">
    <property type="entry name" value="L-aspartase-like"/>
    <property type="match status" value="1"/>
</dbReference>
<dbReference type="InterPro" id="IPR024083">
    <property type="entry name" value="Fumarase/histidase_N"/>
</dbReference>
<dbReference type="STRING" id="6265.A0A0B2VCA2"/>
<organism evidence="4 6">
    <name type="scientific">Toxocara canis</name>
    <name type="common">Canine roundworm</name>
    <dbReference type="NCBI Taxonomy" id="6265"/>
    <lineage>
        <taxon>Eukaryota</taxon>
        <taxon>Metazoa</taxon>
        <taxon>Ecdysozoa</taxon>
        <taxon>Nematoda</taxon>
        <taxon>Chromadorea</taxon>
        <taxon>Rhabditida</taxon>
        <taxon>Spirurina</taxon>
        <taxon>Ascaridomorpha</taxon>
        <taxon>Ascaridoidea</taxon>
        <taxon>Toxocaridae</taxon>
        <taxon>Toxocara</taxon>
    </lineage>
</organism>
<comment type="similarity">
    <text evidence="1">Belongs to the class-II fumarase/aspartase family. Fumarase subfamily.</text>
</comment>